<gene>
    <name evidence="2" type="ORF">NEF87_000786</name>
</gene>
<feature type="transmembrane region" description="Helical" evidence="1">
    <location>
        <begin position="32"/>
        <end position="50"/>
    </location>
</feature>
<evidence type="ECO:0000256" key="1">
    <source>
        <dbReference type="SAM" id="Phobius"/>
    </source>
</evidence>
<proteinExistence type="predicted"/>
<keyword evidence="3" id="KW-1185">Reference proteome</keyword>
<reference evidence="2" key="1">
    <citation type="submission" date="2022-09" db="EMBL/GenBank/DDBJ databases">
        <title>Actin cytoskeleton and complex cell architecture in an #Asgard archaeon.</title>
        <authorList>
            <person name="Ponce Toledo R.I."/>
            <person name="Schleper C."/>
            <person name="Rodrigues Oliveira T."/>
            <person name="Wollweber F."/>
            <person name="Xu J."/>
            <person name="Rittmann S."/>
            <person name="Klingl A."/>
            <person name="Pilhofer M."/>
        </authorList>
    </citation>
    <scope>NUCLEOTIDE SEQUENCE</scope>
    <source>
        <strain evidence="2">B-35</strain>
    </source>
</reference>
<protein>
    <submittedName>
        <fullName evidence="2">Uncharacterized protein</fullName>
    </submittedName>
</protein>
<keyword evidence="1" id="KW-0472">Membrane</keyword>
<name>A0ABY6HLW3_9ARCH</name>
<keyword evidence="1" id="KW-0812">Transmembrane</keyword>
<evidence type="ECO:0000313" key="2">
    <source>
        <dbReference type="EMBL" id="UYP44501.1"/>
    </source>
</evidence>
<feature type="transmembrane region" description="Helical" evidence="1">
    <location>
        <begin position="7"/>
        <end position="26"/>
    </location>
</feature>
<dbReference type="Proteomes" id="UP001208689">
    <property type="component" value="Chromosome"/>
</dbReference>
<dbReference type="EMBL" id="CP104013">
    <property type="protein sequence ID" value="UYP44501.1"/>
    <property type="molecule type" value="Genomic_DNA"/>
</dbReference>
<evidence type="ECO:0000313" key="3">
    <source>
        <dbReference type="Proteomes" id="UP001208689"/>
    </source>
</evidence>
<keyword evidence="1" id="KW-1133">Transmembrane helix</keyword>
<sequence>MGHKIHPYLILWIFFFVIITISPVIYVIKTKTYVALLSEFFILLANYGFIKYWTDRQKENEQIPKSKIGFKQHFKNIETHTDFGEI</sequence>
<organism evidence="2 3">
    <name type="scientific">Candidatus Lokiarchaeum ossiferum</name>
    <dbReference type="NCBI Taxonomy" id="2951803"/>
    <lineage>
        <taxon>Archaea</taxon>
        <taxon>Promethearchaeati</taxon>
        <taxon>Promethearchaeota</taxon>
        <taxon>Promethearchaeia</taxon>
        <taxon>Promethearchaeales</taxon>
        <taxon>Promethearchaeaceae</taxon>
        <taxon>Candidatus Lokiarchaeum</taxon>
    </lineage>
</organism>
<accession>A0ABY6HLW3</accession>